<dbReference type="GO" id="GO:0005886">
    <property type="term" value="C:plasma membrane"/>
    <property type="evidence" value="ECO:0007669"/>
    <property type="project" value="TreeGrafter"/>
</dbReference>
<evidence type="ECO:0000313" key="11">
    <source>
        <dbReference type="Proteomes" id="UP001139485"/>
    </source>
</evidence>
<evidence type="ECO:0000256" key="6">
    <source>
        <dbReference type="ARBA" id="ARBA00023136"/>
    </source>
</evidence>
<dbReference type="Pfam" id="PF02133">
    <property type="entry name" value="Transp_cyt_pur"/>
    <property type="match status" value="1"/>
</dbReference>
<feature type="transmembrane region" description="Helical" evidence="9">
    <location>
        <begin position="396"/>
        <end position="416"/>
    </location>
</feature>
<feature type="transmembrane region" description="Helical" evidence="9">
    <location>
        <begin position="101"/>
        <end position="121"/>
    </location>
</feature>
<comment type="similarity">
    <text evidence="2 7">Belongs to the purine-cytosine permease (2.A.39) family.</text>
</comment>
<reference evidence="10" key="1">
    <citation type="submission" date="2022-05" db="EMBL/GenBank/DDBJ databases">
        <authorList>
            <person name="Tuo L."/>
        </authorList>
    </citation>
    <scope>NUCLEOTIDE SEQUENCE</scope>
    <source>
        <strain evidence="10">BSK12Z-4</strain>
    </source>
</reference>
<protein>
    <submittedName>
        <fullName evidence="10">Cytosine permease</fullName>
    </submittedName>
</protein>
<dbReference type="GO" id="GO:0022857">
    <property type="term" value="F:transmembrane transporter activity"/>
    <property type="evidence" value="ECO:0007669"/>
    <property type="project" value="InterPro"/>
</dbReference>
<feature type="transmembrane region" description="Helical" evidence="9">
    <location>
        <begin position="141"/>
        <end position="158"/>
    </location>
</feature>
<comment type="caution">
    <text evidence="10">The sequence shown here is derived from an EMBL/GenBank/DDBJ whole genome shotgun (WGS) entry which is preliminary data.</text>
</comment>
<evidence type="ECO:0000256" key="1">
    <source>
        <dbReference type="ARBA" id="ARBA00004141"/>
    </source>
</evidence>
<evidence type="ECO:0000256" key="2">
    <source>
        <dbReference type="ARBA" id="ARBA00008974"/>
    </source>
</evidence>
<comment type="subcellular location">
    <subcellularLocation>
        <location evidence="1">Membrane</location>
        <topology evidence="1">Multi-pass membrane protein</topology>
    </subcellularLocation>
</comment>
<feature type="region of interest" description="Disordered" evidence="8">
    <location>
        <begin position="1"/>
        <end position="25"/>
    </location>
</feature>
<evidence type="ECO:0000313" key="10">
    <source>
        <dbReference type="EMBL" id="MCM0621397.1"/>
    </source>
</evidence>
<dbReference type="Gene3D" id="1.10.4160.10">
    <property type="entry name" value="Hydantoin permease"/>
    <property type="match status" value="1"/>
</dbReference>
<evidence type="ECO:0000256" key="8">
    <source>
        <dbReference type="SAM" id="MobiDB-lite"/>
    </source>
</evidence>
<dbReference type="InterPro" id="IPR001248">
    <property type="entry name" value="Pur-cyt_permease"/>
</dbReference>
<dbReference type="Proteomes" id="UP001139485">
    <property type="component" value="Unassembled WGS sequence"/>
</dbReference>
<evidence type="ECO:0000256" key="3">
    <source>
        <dbReference type="ARBA" id="ARBA00022448"/>
    </source>
</evidence>
<dbReference type="AlphaFoldDB" id="A0A9X2IFJ8"/>
<dbReference type="InterPro" id="IPR026030">
    <property type="entry name" value="Pur-cyt_permease_Fcy2/21/22"/>
</dbReference>
<feature type="transmembrane region" description="Helical" evidence="9">
    <location>
        <begin position="198"/>
        <end position="219"/>
    </location>
</feature>
<dbReference type="PIRSF" id="PIRSF002744">
    <property type="entry name" value="Pur-cyt_permease"/>
    <property type="match status" value="1"/>
</dbReference>
<feature type="transmembrane region" description="Helical" evidence="9">
    <location>
        <begin position="428"/>
        <end position="449"/>
    </location>
</feature>
<feature type="transmembrane region" description="Helical" evidence="9">
    <location>
        <begin position="276"/>
        <end position="301"/>
    </location>
</feature>
<keyword evidence="11" id="KW-1185">Reference proteome</keyword>
<feature type="transmembrane region" description="Helical" evidence="9">
    <location>
        <begin position="33"/>
        <end position="53"/>
    </location>
</feature>
<proteinExistence type="inferred from homology"/>
<keyword evidence="3 7" id="KW-0813">Transport</keyword>
<dbReference type="EMBL" id="JAMOIL010000017">
    <property type="protein sequence ID" value="MCM0621397.1"/>
    <property type="molecule type" value="Genomic_DNA"/>
</dbReference>
<evidence type="ECO:0000256" key="4">
    <source>
        <dbReference type="ARBA" id="ARBA00022692"/>
    </source>
</evidence>
<gene>
    <name evidence="10" type="ORF">M8330_13965</name>
</gene>
<organism evidence="10 11">
    <name type="scientific">Nocardioides bruguierae</name>
    <dbReference type="NCBI Taxonomy" id="2945102"/>
    <lineage>
        <taxon>Bacteria</taxon>
        <taxon>Bacillati</taxon>
        <taxon>Actinomycetota</taxon>
        <taxon>Actinomycetes</taxon>
        <taxon>Propionibacteriales</taxon>
        <taxon>Nocardioidaceae</taxon>
        <taxon>Nocardioides</taxon>
    </lineage>
</organism>
<evidence type="ECO:0000256" key="9">
    <source>
        <dbReference type="SAM" id="Phobius"/>
    </source>
</evidence>
<evidence type="ECO:0000256" key="7">
    <source>
        <dbReference type="PIRNR" id="PIRNR002744"/>
    </source>
</evidence>
<evidence type="ECO:0000256" key="5">
    <source>
        <dbReference type="ARBA" id="ARBA00022989"/>
    </source>
</evidence>
<keyword evidence="6 7" id="KW-0472">Membrane</keyword>
<feature type="transmembrane region" description="Helical" evidence="9">
    <location>
        <begin position="231"/>
        <end position="256"/>
    </location>
</feature>
<feature type="transmembrane region" description="Helical" evidence="9">
    <location>
        <begin position="165"/>
        <end position="186"/>
    </location>
</feature>
<accession>A0A9X2IFJ8</accession>
<feature type="compositionally biased region" description="Basic and acidic residues" evidence="8">
    <location>
        <begin position="8"/>
        <end position="25"/>
    </location>
</feature>
<dbReference type="PANTHER" id="PTHR31806:SF1">
    <property type="entry name" value="PURINE-CYTOSINE PERMEASE FCY2-RELATED"/>
    <property type="match status" value="1"/>
</dbReference>
<sequence>MSSSHQHGAVEARSFDHVPESERGGSVRGQAKFWFMVNATLITAYTGAVGPLFGMGLPATVLAIVVGTLFGTLFQAFHGAQGPHMGLPQMIQSRVQFGSRGAILPIAVAAVVPIGFAVFYLQTGGGAAASVLPGTFEAWQLGLGVLAGVLAIVGYRLILAAEGVIAYVMLANLVALTVAAVTVLPLGDLAADGSWSAVGFLAQFGASAGYQIAIAPIVSDYTRYLPSSTRSAAVSAAVFVGTVCSALWIEVLGAAVSLSYPDLDVVVAIGTMGDAWGFGLGTVTMVVAAIVCLVTAAVSVYSGTVSLLSGAEAFKAFASTPALRAWTISIATVLVIAAALALPGDVLLSFSTFLLLLGYLLIPWTAVNLTDYYLVRRGVYSVSDILRTDGGIYGRWGVRGMASYGLGVLCMVPFVSTTLYTGPVAASLGGADIAFAVGLVVSGTCYALLMRSVDLASERAQVSSAEIATGRLGRTSRPSDSAGLAEGSPA</sequence>
<feature type="transmembrane region" description="Helical" evidence="9">
    <location>
        <begin position="348"/>
        <end position="375"/>
    </location>
</feature>
<name>A0A9X2IFJ8_9ACTN</name>
<feature type="transmembrane region" description="Helical" evidence="9">
    <location>
        <begin position="322"/>
        <end position="342"/>
    </location>
</feature>
<keyword evidence="5 9" id="KW-1133">Transmembrane helix</keyword>
<dbReference type="RefSeq" id="WP_250827828.1">
    <property type="nucleotide sequence ID" value="NZ_JAMOIL010000017.1"/>
</dbReference>
<keyword evidence="4 9" id="KW-0812">Transmembrane</keyword>
<feature type="transmembrane region" description="Helical" evidence="9">
    <location>
        <begin position="59"/>
        <end position="80"/>
    </location>
</feature>
<dbReference type="PANTHER" id="PTHR31806">
    <property type="entry name" value="PURINE-CYTOSINE PERMEASE FCY2-RELATED"/>
    <property type="match status" value="1"/>
</dbReference>